<dbReference type="PROSITE" id="PS01231">
    <property type="entry name" value="TRMA_2"/>
    <property type="match status" value="1"/>
</dbReference>
<keyword evidence="4 9" id="KW-0808">Transferase</keyword>
<feature type="binding site" evidence="9">
    <location>
        <position position="88"/>
    </location>
    <ligand>
        <name>[4Fe-4S] cluster</name>
        <dbReference type="ChEBI" id="CHEBI:49883"/>
    </ligand>
</feature>
<evidence type="ECO:0000256" key="12">
    <source>
        <dbReference type="SAM" id="MobiDB-lite"/>
    </source>
</evidence>
<keyword evidence="3 9" id="KW-0489">Methyltransferase</keyword>
<dbReference type="Pfam" id="PF05958">
    <property type="entry name" value="tRNA_U5-meth_tr"/>
    <property type="match status" value="2"/>
</dbReference>
<feature type="active site" description="Nucleophile" evidence="9 10">
    <location>
        <position position="406"/>
    </location>
</feature>
<evidence type="ECO:0000256" key="10">
    <source>
        <dbReference type="PROSITE-ProRule" id="PRU01024"/>
    </source>
</evidence>
<feature type="binding site" evidence="9 10">
    <location>
        <position position="283"/>
    </location>
    <ligand>
        <name>S-adenosyl-L-methionine</name>
        <dbReference type="ChEBI" id="CHEBI:59789"/>
    </ligand>
</feature>
<evidence type="ECO:0000256" key="7">
    <source>
        <dbReference type="ARBA" id="ARBA00023004"/>
    </source>
</evidence>
<dbReference type="HAMAP" id="MF_01010">
    <property type="entry name" value="23SrRNA_methyltr_RlmD"/>
    <property type="match status" value="1"/>
</dbReference>
<keyword evidence="1 9" id="KW-0004">4Fe-4S</keyword>
<dbReference type="Gene3D" id="2.40.50.1070">
    <property type="match status" value="1"/>
</dbReference>
<comment type="function">
    <text evidence="9">Catalyzes the formation of 5-methyl-uridine at position 1939 (m5U1939) in 23S rRNA.</text>
</comment>
<dbReference type="Proteomes" id="UP000275199">
    <property type="component" value="Unassembled WGS sequence"/>
</dbReference>
<comment type="similarity">
    <text evidence="9">Belongs to the class I-like SAM-binding methyltransferase superfamily. RNA M5U methyltransferase family. RlmD subfamily.</text>
</comment>
<evidence type="ECO:0000256" key="5">
    <source>
        <dbReference type="ARBA" id="ARBA00022691"/>
    </source>
</evidence>
<evidence type="ECO:0000256" key="9">
    <source>
        <dbReference type="HAMAP-Rule" id="MF_01010"/>
    </source>
</evidence>
<feature type="compositionally biased region" description="Basic residues" evidence="12">
    <location>
        <begin position="1"/>
        <end position="10"/>
    </location>
</feature>
<keyword evidence="5 9" id="KW-0949">S-adenosyl-L-methionine</keyword>
<feature type="region of interest" description="Disordered" evidence="12">
    <location>
        <begin position="1"/>
        <end position="20"/>
    </location>
</feature>
<dbReference type="InterPro" id="IPR010280">
    <property type="entry name" value="U5_MeTrfase_fam"/>
</dbReference>
<keyword evidence="15" id="KW-1185">Reference proteome</keyword>
<organism evidence="14 15">
    <name type="scientific">Pseudomonas neustonica</name>
    <dbReference type="NCBI Taxonomy" id="2487346"/>
    <lineage>
        <taxon>Bacteria</taxon>
        <taxon>Pseudomonadati</taxon>
        <taxon>Pseudomonadota</taxon>
        <taxon>Gammaproteobacteria</taxon>
        <taxon>Pseudomonadales</taxon>
        <taxon>Pseudomonadaceae</taxon>
        <taxon>Pseudomonas</taxon>
    </lineage>
</organism>
<evidence type="ECO:0000259" key="13">
    <source>
        <dbReference type="PROSITE" id="PS50926"/>
    </source>
</evidence>
<evidence type="ECO:0000256" key="8">
    <source>
        <dbReference type="ARBA" id="ARBA00023014"/>
    </source>
</evidence>
<sequence>MSRQRARQPRRQSSDSPAAIGQRIELNLERLAHDGRGIGRWQGRTVFVEGGLPGERVQARVVRARSKLIEARQEQLLQVSPERLQPRCEHAELCGGCSLQHMPHSSQLAIKQQTLAQQLQHFAGVQPDQWAAPLEGPAYGYRQRTRVSVRWQPKRNELEVGFRQRASSDLVQVHECPVLIPALQTVIAELPALLRSLADPRSLGHVELIGGEQPALVLRHTSALCESDLQLLDGFTQQHGLACWLQPGEVESLHCVTPGAAEPSYRLPDQDLQLSFGPGDFTQVNAAVNQAMVNQALDWLALQPGESVLDLFSGVGNFALAMARQGAAVTGIEGSELMVARAQQNARDNKLDALHFLAADLSNPLILPAAAPAFTAALLDPPRDGAQQLVLDLAELGVKRILYISCNPATLARDAGILATKGYSLVKAGVMDMFPQTSHVEAMALFRKH</sequence>
<evidence type="ECO:0000256" key="2">
    <source>
        <dbReference type="ARBA" id="ARBA00022552"/>
    </source>
</evidence>
<evidence type="ECO:0000256" key="1">
    <source>
        <dbReference type="ARBA" id="ARBA00022485"/>
    </source>
</evidence>
<dbReference type="NCBIfam" id="NF009639">
    <property type="entry name" value="PRK13168.1"/>
    <property type="match status" value="1"/>
</dbReference>
<dbReference type="PROSITE" id="PS01230">
    <property type="entry name" value="TRMA_1"/>
    <property type="match status" value="1"/>
</dbReference>
<feature type="binding site" evidence="9">
    <location>
        <position position="317"/>
    </location>
    <ligand>
        <name>S-adenosyl-L-methionine</name>
        <dbReference type="ChEBI" id="CHEBI:59789"/>
    </ligand>
</feature>
<dbReference type="PROSITE" id="PS50926">
    <property type="entry name" value="TRAM"/>
    <property type="match status" value="1"/>
</dbReference>
<dbReference type="SUPFAM" id="SSF53335">
    <property type="entry name" value="S-adenosyl-L-methionine-dependent methyltransferases"/>
    <property type="match status" value="1"/>
</dbReference>
<name>A0ABX9XPI9_9PSED</name>
<feature type="binding site" evidence="9 10">
    <location>
        <position position="333"/>
    </location>
    <ligand>
        <name>S-adenosyl-L-methionine</name>
        <dbReference type="ChEBI" id="CHEBI:59789"/>
    </ligand>
</feature>
<dbReference type="Gene3D" id="2.40.50.140">
    <property type="entry name" value="Nucleic acid-binding proteins"/>
    <property type="match status" value="1"/>
</dbReference>
<evidence type="ECO:0000256" key="4">
    <source>
        <dbReference type="ARBA" id="ARBA00022679"/>
    </source>
</evidence>
<gene>
    <name evidence="9 14" type="primary">rlmD</name>
    <name evidence="14" type="ORF">EF096_05510</name>
</gene>
<proteinExistence type="inferred from homology"/>
<dbReference type="InterPro" id="IPR002792">
    <property type="entry name" value="TRAM_dom"/>
</dbReference>
<keyword evidence="6 9" id="KW-0479">Metal-binding</keyword>
<feature type="binding site" evidence="9">
    <location>
        <position position="360"/>
    </location>
    <ligand>
        <name>S-adenosyl-L-methionine</name>
        <dbReference type="ChEBI" id="CHEBI:59789"/>
    </ligand>
</feature>
<comment type="catalytic activity">
    <reaction evidence="9">
        <text>uridine(1939) in 23S rRNA + S-adenosyl-L-methionine = 5-methyluridine(1939) in 23S rRNA + S-adenosyl-L-homocysteine + H(+)</text>
        <dbReference type="Rhea" id="RHEA:42908"/>
        <dbReference type="Rhea" id="RHEA-COMP:10278"/>
        <dbReference type="Rhea" id="RHEA-COMP:10279"/>
        <dbReference type="ChEBI" id="CHEBI:15378"/>
        <dbReference type="ChEBI" id="CHEBI:57856"/>
        <dbReference type="ChEBI" id="CHEBI:59789"/>
        <dbReference type="ChEBI" id="CHEBI:65315"/>
        <dbReference type="ChEBI" id="CHEBI:74447"/>
        <dbReference type="EC" id="2.1.1.190"/>
    </reaction>
</comment>
<protein>
    <recommendedName>
        <fullName evidence="9">23S rRNA (uracil(1939)-C(5))-methyltransferase RlmD</fullName>
        <ecNumber evidence="9">2.1.1.190</ecNumber>
    </recommendedName>
    <alternativeName>
        <fullName evidence="9">23S rRNA(m5U1939)-methyltransferase</fullName>
    </alternativeName>
</protein>
<dbReference type="InterPro" id="IPR030391">
    <property type="entry name" value="MeTrfase_TrmA_CS"/>
</dbReference>
<accession>A0ABX9XPI9</accession>
<feature type="active site" evidence="11">
    <location>
        <position position="406"/>
    </location>
</feature>
<dbReference type="PROSITE" id="PS51687">
    <property type="entry name" value="SAM_MT_RNA_M5U"/>
    <property type="match status" value="1"/>
</dbReference>
<dbReference type="RefSeq" id="WP_123888621.1">
    <property type="nucleotide sequence ID" value="NZ_RKKU01000004.1"/>
</dbReference>
<evidence type="ECO:0000256" key="3">
    <source>
        <dbReference type="ARBA" id="ARBA00022603"/>
    </source>
</evidence>
<dbReference type="NCBIfam" id="TIGR00479">
    <property type="entry name" value="rumA"/>
    <property type="match status" value="1"/>
</dbReference>
<feature type="binding site" evidence="9">
    <location>
        <position position="94"/>
    </location>
    <ligand>
        <name>[4Fe-4S] cluster</name>
        <dbReference type="ChEBI" id="CHEBI:49883"/>
    </ligand>
</feature>
<dbReference type="CDD" id="cd02440">
    <property type="entry name" value="AdoMet_MTases"/>
    <property type="match status" value="1"/>
</dbReference>
<comment type="caution">
    <text evidence="14">The sequence shown here is derived from an EMBL/GenBank/DDBJ whole genome shotgun (WGS) entry which is preliminary data.</text>
</comment>
<feature type="binding site" evidence="9">
    <location>
        <position position="176"/>
    </location>
    <ligand>
        <name>[4Fe-4S] cluster</name>
        <dbReference type="ChEBI" id="CHEBI:49883"/>
    </ligand>
</feature>
<evidence type="ECO:0000313" key="14">
    <source>
        <dbReference type="EMBL" id="ROZ86664.1"/>
    </source>
</evidence>
<feature type="binding site" evidence="9 10">
    <location>
        <position position="380"/>
    </location>
    <ligand>
        <name>S-adenosyl-L-methionine</name>
        <dbReference type="ChEBI" id="CHEBI:59789"/>
    </ligand>
</feature>
<dbReference type="InterPro" id="IPR012340">
    <property type="entry name" value="NA-bd_OB-fold"/>
</dbReference>
<evidence type="ECO:0000256" key="11">
    <source>
        <dbReference type="PROSITE-ProRule" id="PRU10015"/>
    </source>
</evidence>
<dbReference type="EC" id="2.1.1.190" evidence="9"/>
<keyword evidence="8 9" id="KW-0411">Iron-sulfur</keyword>
<feature type="binding site" evidence="9">
    <location>
        <position position="97"/>
    </location>
    <ligand>
        <name>[4Fe-4S] cluster</name>
        <dbReference type="ChEBI" id="CHEBI:49883"/>
    </ligand>
</feature>
<dbReference type="EMBL" id="RKKU01000004">
    <property type="protein sequence ID" value="ROZ86664.1"/>
    <property type="molecule type" value="Genomic_DNA"/>
</dbReference>
<evidence type="ECO:0000256" key="6">
    <source>
        <dbReference type="ARBA" id="ARBA00022723"/>
    </source>
</evidence>
<dbReference type="Pfam" id="PF01938">
    <property type="entry name" value="TRAM"/>
    <property type="match status" value="1"/>
</dbReference>
<dbReference type="Gene3D" id="3.40.50.150">
    <property type="entry name" value="Vaccinia Virus protein VP39"/>
    <property type="match status" value="1"/>
</dbReference>
<feature type="domain" description="TRAM" evidence="13">
    <location>
        <begin position="17"/>
        <end position="75"/>
    </location>
</feature>
<dbReference type="PANTHER" id="PTHR11061:SF49">
    <property type="entry name" value="23S RRNA (URACIL(1939)-C(5))-METHYLTRANSFERASE RLMD"/>
    <property type="match status" value="1"/>
</dbReference>
<keyword evidence="7 9" id="KW-0408">Iron</keyword>
<keyword evidence="2 9" id="KW-0698">rRNA processing</keyword>
<dbReference type="InterPro" id="IPR029063">
    <property type="entry name" value="SAM-dependent_MTases_sf"/>
</dbReference>
<dbReference type="SUPFAM" id="SSF50249">
    <property type="entry name" value="Nucleic acid-binding proteins"/>
    <property type="match status" value="1"/>
</dbReference>
<reference evidence="14 15" key="1">
    <citation type="submission" date="2018-11" db="EMBL/GenBank/DDBJ databases">
        <authorList>
            <person name="Jang G.I."/>
            <person name="Hwang C.Y."/>
        </authorList>
    </citation>
    <scope>NUCLEOTIDE SEQUENCE [LARGE SCALE GENOMIC DNA]</scope>
    <source>
        <strain evidence="14 15">SSM26</strain>
    </source>
</reference>
<dbReference type="InterPro" id="IPR001566">
    <property type="entry name" value="23S_rRNA_MeTrfase_RlmD"/>
</dbReference>
<feature type="binding site" evidence="9 10">
    <location>
        <position position="312"/>
    </location>
    <ligand>
        <name>S-adenosyl-L-methionine</name>
        <dbReference type="ChEBI" id="CHEBI:59789"/>
    </ligand>
</feature>
<dbReference type="PANTHER" id="PTHR11061">
    <property type="entry name" value="RNA M5U METHYLTRANSFERASE"/>
    <property type="match status" value="1"/>
</dbReference>
<evidence type="ECO:0000313" key="15">
    <source>
        <dbReference type="Proteomes" id="UP000275199"/>
    </source>
</evidence>
<dbReference type="InterPro" id="IPR030390">
    <property type="entry name" value="MeTrfase_TrmA_AS"/>
</dbReference>